<accession>A0ABV2P1T7</accession>
<evidence type="ECO:0000313" key="2">
    <source>
        <dbReference type="Proteomes" id="UP001549307"/>
    </source>
</evidence>
<comment type="caution">
    <text evidence="1">The sequence shown here is derived from an EMBL/GenBank/DDBJ whole genome shotgun (WGS) entry which is preliminary data.</text>
</comment>
<evidence type="ECO:0000313" key="1">
    <source>
        <dbReference type="EMBL" id="MET4538713.1"/>
    </source>
</evidence>
<dbReference type="EMBL" id="JBEPSN010000001">
    <property type="protein sequence ID" value="MET4538713.1"/>
    <property type="molecule type" value="Genomic_DNA"/>
</dbReference>
<dbReference type="RefSeq" id="WP_354226339.1">
    <property type="nucleotide sequence ID" value="NZ_JBEPSN010000001.1"/>
</dbReference>
<dbReference type="Proteomes" id="UP001549307">
    <property type="component" value="Unassembled WGS sequence"/>
</dbReference>
<dbReference type="GeneID" id="92751436"/>
<name>A0ABV2P1T7_9MICC</name>
<organism evidence="1 2">
    <name type="scientific">Arthrobacter bambusae</name>
    <dbReference type="NCBI Taxonomy" id="1338426"/>
    <lineage>
        <taxon>Bacteria</taxon>
        <taxon>Bacillati</taxon>
        <taxon>Actinomycetota</taxon>
        <taxon>Actinomycetes</taxon>
        <taxon>Micrococcales</taxon>
        <taxon>Micrococcaceae</taxon>
        <taxon>Arthrobacter</taxon>
    </lineage>
</organism>
<protein>
    <submittedName>
        <fullName evidence="1">Uncharacterized protein</fullName>
    </submittedName>
</protein>
<gene>
    <name evidence="1" type="ORF">ABIE37_000468</name>
</gene>
<reference evidence="1 2" key="1">
    <citation type="submission" date="2024-06" db="EMBL/GenBank/DDBJ databases">
        <title>Sorghum-associated microbial communities from plants grown in Nebraska, USA.</title>
        <authorList>
            <person name="Schachtman D."/>
        </authorList>
    </citation>
    <scope>NUCLEOTIDE SEQUENCE [LARGE SCALE GENOMIC DNA]</scope>
    <source>
        <strain evidence="1 2">3552</strain>
    </source>
</reference>
<sequence length="70" mass="8086">MIFWQGTPDTLETANEKCWDFLDPFEMSTHLCKPVTKFARAPLCVLESLRDEEAGSNTADWFAEVAWDSW</sequence>
<proteinExistence type="predicted"/>
<keyword evidence="2" id="KW-1185">Reference proteome</keyword>